<dbReference type="EMBL" id="PVWP01000007">
    <property type="protein sequence ID" value="PSB37007.1"/>
    <property type="molecule type" value="Genomic_DNA"/>
</dbReference>
<evidence type="ECO:0000313" key="1">
    <source>
        <dbReference type="EMBL" id="PSB37007.1"/>
    </source>
</evidence>
<organism evidence="1 2">
    <name type="scientific">Aphanothece cf. minutissima CCALA 015</name>
    <dbReference type="NCBI Taxonomy" id="2107695"/>
    <lineage>
        <taxon>Bacteria</taxon>
        <taxon>Bacillati</taxon>
        <taxon>Cyanobacteriota</taxon>
        <taxon>Cyanophyceae</taxon>
        <taxon>Oscillatoriophycideae</taxon>
        <taxon>Chroococcales</taxon>
        <taxon>Aphanothecaceae</taxon>
        <taxon>Aphanothece</taxon>
    </lineage>
</organism>
<comment type="caution">
    <text evidence="1">The sequence shown here is derived from an EMBL/GenBank/DDBJ whole genome shotgun (WGS) entry which is preliminary data.</text>
</comment>
<proteinExistence type="predicted"/>
<reference evidence="1 2" key="1">
    <citation type="submission" date="2018-03" db="EMBL/GenBank/DDBJ databases">
        <title>The ancient ancestry and fast evolution of plastids.</title>
        <authorList>
            <person name="Moore K.R."/>
            <person name="Magnabosco C."/>
            <person name="Momper L."/>
            <person name="Gold D.A."/>
            <person name="Bosak T."/>
            <person name="Fournier G.P."/>
        </authorList>
    </citation>
    <scope>NUCLEOTIDE SEQUENCE [LARGE SCALE GENOMIC DNA]</scope>
    <source>
        <strain evidence="1 2">CCALA 015</strain>
    </source>
</reference>
<accession>A0ABX5F6A6</accession>
<dbReference type="Proteomes" id="UP000238218">
    <property type="component" value="Unassembled WGS sequence"/>
</dbReference>
<name>A0ABX5F6A6_9CHRO</name>
<gene>
    <name evidence="1" type="ORF">C7B81_11350</name>
</gene>
<sequence>MDGGQGLAALEAIDWVKSHPDEDGEVALMTADAKGLDRLLEWMLEARDSCPMVYALEEDIVVPDGVSLLRPTAYNLPEGVTSEEVFDEEFSENLSALFAAIKDSYRNHAHLYRIDYGQLVETIEQGILLVGELIELNDSELFDFSMDAVNQRIRYQSTGRYHEGFPA</sequence>
<protein>
    <submittedName>
        <fullName evidence="1">Uncharacterized protein</fullName>
    </submittedName>
</protein>
<keyword evidence="2" id="KW-1185">Reference proteome</keyword>
<evidence type="ECO:0000313" key="2">
    <source>
        <dbReference type="Proteomes" id="UP000238218"/>
    </source>
</evidence>